<accession>A0AA38YWL6</accession>
<comment type="caution">
    <text evidence="2">The sequence shown here is derived from an EMBL/GenBank/DDBJ whole genome shotgun (WGS) entry which is preliminary data.</text>
</comment>
<keyword evidence="3" id="KW-1185">Reference proteome</keyword>
<dbReference type="InterPro" id="IPR001519">
    <property type="entry name" value="Ferritin"/>
</dbReference>
<organism evidence="2 3">
    <name type="scientific">Vitis rotundifolia</name>
    <name type="common">Muscadine grape</name>
    <dbReference type="NCBI Taxonomy" id="103349"/>
    <lineage>
        <taxon>Eukaryota</taxon>
        <taxon>Viridiplantae</taxon>
        <taxon>Streptophyta</taxon>
        <taxon>Embryophyta</taxon>
        <taxon>Tracheophyta</taxon>
        <taxon>Spermatophyta</taxon>
        <taxon>Magnoliopsida</taxon>
        <taxon>eudicotyledons</taxon>
        <taxon>Gunneridae</taxon>
        <taxon>Pentapetalae</taxon>
        <taxon>rosids</taxon>
        <taxon>Vitales</taxon>
        <taxon>Vitaceae</taxon>
        <taxon>Viteae</taxon>
        <taxon>Vitis</taxon>
    </lineage>
</organism>
<evidence type="ECO:0000313" key="2">
    <source>
        <dbReference type="EMBL" id="KAJ9677974.1"/>
    </source>
</evidence>
<dbReference type="SUPFAM" id="SSF47240">
    <property type="entry name" value="Ferritin-like"/>
    <property type="match status" value="1"/>
</dbReference>
<evidence type="ECO:0000256" key="1">
    <source>
        <dbReference type="PIRSR" id="PIRSR601519-1"/>
    </source>
</evidence>
<keyword evidence="1" id="KW-0479">Metal-binding</keyword>
<dbReference type="AlphaFoldDB" id="A0AA38YWL6"/>
<sequence>MLLKPFASFSRSSFASFIGARKNAYSSTFVIKASKESSKASTLGTWFDPFKQAKKDCLVVPTCPQDSLTPINEQINVEYNVSYAYHTLYAYFGIDNIALKGLNKRGGKVKLRVIVRPLSNFDNDENGDALHAMELALALEKLTTQKPQDLHKVESIKKVVEYVAQLRKLGKGYGVWHFDQMLLNHGVAAR</sequence>
<name>A0AA38YWL6_VITRO</name>
<dbReference type="GO" id="GO:0005737">
    <property type="term" value="C:cytoplasm"/>
    <property type="evidence" value="ECO:0007669"/>
    <property type="project" value="TreeGrafter"/>
</dbReference>
<evidence type="ECO:0000313" key="3">
    <source>
        <dbReference type="Proteomes" id="UP001168098"/>
    </source>
</evidence>
<dbReference type="EMBL" id="JARBHA010000017">
    <property type="protein sequence ID" value="KAJ9677974.1"/>
    <property type="molecule type" value="Genomic_DNA"/>
</dbReference>
<dbReference type="GO" id="GO:0008198">
    <property type="term" value="F:ferrous iron binding"/>
    <property type="evidence" value="ECO:0007669"/>
    <property type="project" value="TreeGrafter"/>
</dbReference>
<keyword evidence="1" id="KW-0408">Iron</keyword>
<dbReference type="PANTHER" id="PTHR11431:SF126">
    <property type="entry name" value="FERRITIN-2, CHLOROPLASTIC-RELATED"/>
    <property type="match status" value="1"/>
</dbReference>
<dbReference type="GO" id="GO:0008199">
    <property type="term" value="F:ferric iron binding"/>
    <property type="evidence" value="ECO:0007669"/>
    <property type="project" value="InterPro"/>
</dbReference>
<proteinExistence type="predicted"/>
<dbReference type="InterPro" id="IPR012347">
    <property type="entry name" value="Ferritin-like"/>
</dbReference>
<feature type="binding site" evidence="1">
    <location>
        <position position="78"/>
    </location>
    <ligand>
        <name>Fe cation</name>
        <dbReference type="ChEBI" id="CHEBI:24875"/>
        <label>1</label>
    </ligand>
</feature>
<dbReference type="PANTHER" id="PTHR11431">
    <property type="entry name" value="FERRITIN"/>
    <property type="match status" value="1"/>
</dbReference>
<reference evidence="2 3" key="1">
    <citation type="journal article" date="2023" name="BMC Biotechnol.">
        <title>Vitis rotundifolia cv Carlos genome sequencing.</title>
        <authorList>
            <person name="Huff M."/>
            <person name="Hulse-Kemp A."/>
            <person name="Scheffler B."/>
            <person name="Youngblood R."/>
            <person name="Simpson S."/>
            <person name="Babiker E."/>
            <person name="Staton M."/>
        </authorList>
    </citation>
    <scope>NUCLEOTIDE SEQUENCE [LARGE SCALE GENOMIC DNA]</scope>
    <source>
        <tissue evidence="2">Leaf</tissue>
    </source>
</reference>
<dbReference type="GO" id="GO:0006879">
    <property type="term" value="P:intracellular iron ion homeostasis"/>
    <property type="evidence" value="ECO:0007669"/>
    <property type="project" value="InterPro"/>
</dbReference>
<dbReference type="GO" id="GO:0006826">
    <property type="term" value="P:iron ion transport"/>
    <property type="evidence" value="ECO:0007669"/>
    <property type="project" value="InterPro"/>
</dbReference>
<dbReference type="Proteomes" id="UP001168098">
    <property type="component" value="Unassembled WGS sequence"/>
</dbReference>
<dbReference type="InterPro" id="IPR009078">
    <property type="entry name" value="Ferritin-like_SF"/>
</dbReference>
<gene>
    <name evidence="2" type="ORF">PVL29_022761</name>
</gene>
<dbReference type="Gene3D" id="1.20.1260.10">
    <property type="match status" value="2"/>
</dbReference>
<protein>
    <submittedName>
        <fullName evidence="2">Uncharacterized protein</fullName>
    </submittedName>
</protein>